<keyword evidence="1" id="KW-1133">Transmembrane helix</keyword>
<feature type="transmembrane region" description="Helical" evidence="1">
    <location>
        <begin position="65"/>
        <end position="85"/>
    </location>
</feature>
<dbReference type="RefSeq" id="WP_345691788.1">
    <property type="nucleotide sequence ID" value="NZ_BAABIT010000001.1"/>
</dbReference>
<name>A0ABV9X5J2_9ACTN</name>
<dbReference type="Proteomes" id="UP001595829">
    <property type="component" value="Unassembled WGS sequence"/>
</dbReference>
<reference evidence="3" key="1">
    <citation type="journal article" date="2019" name="Int. J. Syst. Evol. Microbiol.">
        <title>The Global Catalogue of Microorganisms (GCM) 10K type strain sequencing project: providing services to taxonomists for standard genome sequencing and annotation.</title>
        <authorList>
            <consortium name="The Broad Institute Genomics Platform"/>
            <consortium name="The Broad Institute Genome Sequencing Center for Infectious Disease"/>
            <person name="Wu L."/>
            <person name="Ma J."/>
        </authorList>
    </citation>
    <scope>NUCLEOTIDE SEQUENCE [LARGE SCALE GENOMIC DNA]</scope>
    <source>
        <strain evidence="3">CGMCC 4.1648</strain>
    </source>
</reference>
<feature type="transmembrane region" description="Helical" evidence="1">
    <location>
        <begin position="37"/>
        <end position="59"/>
    </location>
</feature>
<sequence>MTTTDDVEAVELVYRPTVADAQEMLRARMRGTPGGRWTTRLLLAVGVVGLLLLAALRFGPEPDEPALIGGLFGLTGASFGLPFLLPRIQGRQLYRVAAPQGEHRAVVDDHGVRWVTDHTQMSTAWQFLPRYVETPGLFVLLTGDRNGLGVACLPKRGVVGPDGVDRLRAVLDRRAARL</sequence>
<protein>
    <submittedName>
        <fullName evidence="2">YcxB family protein</fullName>
    </submittedName>
</protein>
<accession>A0ABV9X5J2</accession>
<keyword evidence="1" id="KW-0812">Transmembrane</keyword>
<gene>
    <name evidence="2" type="ORF">ACFPM3_01105</name>
</gene>
<evidence type="ECO:0000256" key="1">
    <source>
        <dbReference type="SAM" id="Phobius"/>
    </source>
</evidence>
<comment type="caution">
    <text evidence="2">The sequence shown here is derived from an EMBL/GenBank/DDBJ whole genome shotgun (WGS) entry which is preliminary data.</text>
</comment>
<organism evidence="2 3">
    <name type="scientific">Streptomyces coeruleoprunus</name>
    <dbReference type="NCBI Taxonomy" id="285563"/>
    <lineage>
        <taxon>Bacteria</taxon>
        <taxon>Bacillati</taxon>
        <taxon>Actinomycetota</taxon>
        <taxon>Actinomycetes</taxon>
        <taxon>Kitasatosporales</taxon>
        <taxon>Streptomycetaceae</taxon>
        <taxon>Streptomyces</taxon>
    </lineage>
</organism>
<evidence type="ECO:0000313" key="3">
    <source>
        <dbReference type="Proteomes" id="UP001595829"/>
    </source>
</evidence>
<dbReference type="EMBL" id="JBHSJD010000001">
    <property type="protein sequence ID" value="MFC5020749.1"/>
    <property type="molecule type" value="Genomic_DNA"/>
</dbReference>
<proteinExistence type="predicted"/>
<evidence type="ECO:0000313" key="2">
    <source>
        <dbReference type="EMBL" id="MFC5020749.1"/>
    </source>
</evidence>
<keyword evidence="3" id="KW-1185">Reference proteome</keyword>
<keyword evidence="1" id="KW-0472">Membrane</keyword>